<reference evidence="2" key="1">
    <citation type="submission" date="2023-06" db="EMBL/GenBank/DDBJ databases">
        <authorList>
            <consortium name="Lawrence Berkeley National Laboratory"/>
            <person name="Ahrendt S."/>
            <person name="Sahu N."/>
            <person name="Indic B."/>
            <person name="Wong-Bajracharya J."/>
            <person name="Merenyi Z."/>
            <person name="Ke H.-M."/>
            <person name="Monk M."/>
            <person name="Kocsube S."/>
            <person name="Drula E."/>
            <person name="Lipzen A."/>
            <person name="Balint B."/>
            <person name="Henrissat B."/>
            <person name="Andreopoulos B."/>
            <person name="Martin F.M."/>
            <person name="Harder C.B."/>
            <person name="Rigling D."/>
            <person name="Ford K.L."/>
            <person name="Foster G.D."/>
            <person name="Pangilinan J."/>
            <person name="Papanicolaou A."/>
            <person name="Barry K."/>
            <person name="LaButti K."/>
            <person name="Viragh M."/>
            <person name="Koriabine M."/>
            <person name="Yan M."/>
            <person name="Riley R."/>
            <person name="Champramary S."/>
            <person name="Plett K.L."/>
            <person name="Tsai I.J."/>
            <person name="Slot J."/>
            <person name="Sipos G."/>
            <person name="Plett J."/>
            <person name="Nagy L.G."/>
            <person name="Grigoriev I.V."/>
        </authorList>
    </citation>
    <scope>NUCLEOTIDE SEQUENCE</scope>
    <source>
        <strain evidence="2">FPL87.14</strain>
    </source>
</reference>
<accession>A0AA39IU19</accession>
<protein>
    <submittedName>
        <fullName evidence="2">Uncharacterized protein</fullName>
    </submittedName>
</protein>
<evidence type="ECO:0000313" key="2">
    <source>
        <dbReference type="EMBL" id="KAK0429704.1"/>
    </source>
</evidence>
<keyword evidence="3" id="KW-1185">Reference proteome</keyword>
<evidence type="ECO:0000313" key="3">
    <source>
        <dbReference type="Proteomes" id="UP001175226"/>
    </source>
</evidence>
<dbReference type="EMBL" id="JAUEPT010000216">
    <property type="protein sequence ID" value="KAK0429704.1"/>
    <property type="molecule type" value="Genomic_DNA"/>
</dbReference>
<proteinExistence type="predicted"/>
<feature type="region of interest" description="Disordered" evidence="1">
    <location>
        <begin position="117"/>
        <end position="179"/>
    </location>
</feature>
<organism evidence="2 3">
    <name type="scientific">Armillaria borealis</name>
    <dbReference type="NCBI Taxonomy" id="47425"/>
    <lineage>
        <taxon>Eukaryota</taxon>
        <taxon>Fungi</taxon>
        <taxon>Dikarya</taxon>
        <taxon>Basidiomycota</taxon>
        <taxon>Agaricomycotina</taxon>
        <taxon>Agaricomycetes</taxon>
        <taxon>Agaricomycetidae</taxon>
        <taxon>Agaricales</taxon>
        <taxon>Marasmiineae</taxon>
        <taxon>Physalacriaceae</taxon>
        <taxon>Armillaria</taxon>
    </lineage>
</organism>
<comment type="caution">
    <text evidence="2">The sequence shown here is derived from an EMBL/GenBank/DDBJ whole genome shotgun (WGS) entry which is preliminary data.</text>
</comment>
<evidence type="ECO:0000256" key="1">
    <source>
        <dbReference type="SAM" id="MobiDB-lite"/>
    </source>
</evidence>
<dbReference type="Proteomes" id="UP001175226">
    <property type="component" value="Unassembled WGS sequence"/>
</dbReference>
<feature type="compositionally biased region" description="Basic and acidic residues" evidence="1">
    <location>
        <begin position="117"/>
        <end position="143"/>
    </location>
</feature>
<name>A0AA39IU19_9AGAR</name>
<sequence>MSNSTEYHLSATPEPYESALTLVGLTSEQYKVFTEESPATEEKYEEALEKLRVDKETRAEKLKDLQKKEEEWKVVEEKKKEEERQAAILKEKQEAEEKKKELDRLKVKEVADAVEKKKQDDLKKKKEEKKLRKEQKKVEKAAKATEAALVSEEKGTDVDTEGEMSEGAKKKALKKLKEI</sequence>
<gene>
    <name evidence="2" type="ORF">EV421DRAFT_1914161</name>
</gene>
<dbReference type="AlphaFoldDB" id="A0AA39IU19"/>
<feature type="compositionally biased region" description="Basic residues" evidence="1">
    <location>
        <begin position="170"/>
        <end position="179"/>
    </location>
</feature>